<dbReference type="CDD" id="cd12148">
    <property type="entry name" value="fungal_TF_MHR"/>
    <property type="match status" value="1"/>
</dbReference>
<sequence>MPLSSGGYQQAAGGPGGLVGHWESVRGLVDGAKSPEIPSLEESHHLLDQFLYYLGVSQHFFDPRSFSDSMVLFFQSPETREQQKRTTWFTEYLLVMAMAKLMDVDQAASQPPGSDLFAEALGRIPPLQNLGEEGVIAVEILTLVATYLQWCDRKHDAYLYVCSLLRRVHSIY</sequence>
<accession>A0AAD6BWK9</accession>
<reference evidence="1" key="2">
    <citation type="journal article" date="2023" name="IMA Fungus">
        <title>Comparative genomic study of the Penicillium genus elucidates a diverse pangenome and 15 lateral gene transfer events.</title>
        <authorList>
            <person name="Petersen C."/>
            <person name="Sorensen T."/>
            <person name="Nielsen M.R."/>
            <person name="Sondergaard T.E."/>
            <person name="Sorensen J.L."/>
            <person name="Fitzpatrick D.A."/>
            <person name="Frisvad J.C."/>
            <person name="Nielsen K.L."/>
        </authorList>
    </citation>
    <scope>NUCLEOTIDE SEQUENCE</scope>
    <source>
        <strain evidence="1">IBT 16125</strain>
    </source>
</reference>
<dbReference type="Proteomes" id="UP001213681">
    <property type="component" value="Unassembled WGS sequence"/>
</dbReference>
<protein>
    <recommendedName>
        <fullName evidence="3">Transcription factor domain-containing protein</fullName>
    </recommendedName>
</protein>
<keyword evidence="2" id="KW-1185">Reference proteome</keyword>
<organism evidence="1 2">
    <name type="scientific">Penicillium daleae</name>
    <dbReference type="NCBI Taxonomy" id="63821"/>
    <lineage>
        <taxon>Eukaryota</taxon>
        <taxon>Fungi</taxon>
        <taxon>Dikarya</taxon>
        <taxon>Ascomycota</taxon>
        <taxon>Pezizomycotina</taxon>
        <taxon>Eurotiomycetes</taxon>
        <taxon>Eurotiomycetidae</taxon>
        <taxon>Eurotiales</taxon>
        <taxon>Aspergillaceae</taxon>
        <taxon>Penicillium</taxon>
    </lineage>
</organism>
<dbReference type="GeneID" id="81606448"/>
<gene>
    <name evidence="1" type="ORF">N7458_012824</name>
</gene>
<evidence type="ECO:0000313" key="1">
    <source>
        <dbReference type="EMBL" id="KAJ5433668.1"/>
    </source>
</evidence>
<evidence type="ECO:0000313" key="2">
    <source>
        <dbReference type="Proteomes" id="UP001213681"/>
    </source>
</evidence>
<comment type="caution">
    <text evidence="1">The sequence shown here is derived from an EMBL/GenBank/DDBJ whole genome shotgun (WGS) entry which is preliminary data.</text>
</comment>
<dbReference type="RefSeq" id="XP_056760959.1">
    <property type="nucleotide sequence ID" value="XM_056916205.1"/>
</dbReference>
<evidence type="ECO:0008006" key="3">
    <source>
        <dbReference type="Google" id="ProtNLM"/>
    </source>
</evidence>
<name>A0AAD6BWK9_9EURO</name>
<reference evidence="1" key="1">
    <citation type="submission" date="2022-12" db="EMBL/GenBank/DDBJ databases">
        <authorList>
            <person name="Petersen C."/>
        </authorList>
    </citation>
    <scope>NUCLEOTIDE SEQUENCE</scope>
    <source>
        <strain evidence="1">IBT 16125</strain>
    </source>
</reference>
<dbReference type="EMBL" id="JAPVEA010000009">
    <property type="protein sequence ID" value="KAJ5433668.1"/>
    <property type="molecule type" value="Genomic_DNA"/>
</dbReference>
<dbReference type="AlphaFoldDB" id="A0AAD6BWK9"/>
<proteinExistence type="predicted"/>